<keyword evidence="4" id="KW-0325">Glycoprotein</keyword>
<dbReference type="OrthoDB" id="536948at2759"/>
<dbReference type="KEGG" id="gsh:117366691"/>
<dbReference type="InterPro" id="IPR036772">
    <property type="entry name" value="SRCR-like_dom_sf"/>
</dbReference>
<evidence type="ECO:0000313" key="8">
    <source>
        <dbReference type="Proteomes" id="UP000515159"/>
    </source>
</evidence>
<protein>
    <submittedName>
        <fullName evidence="9">Scavenger receptor cysteine-rich type 1 protein M130-like</fullName>
    </submittedName>
</protein>
<keyword evidence="6" id="KW-1133">Transmembrane helix</keyword>
<keyword evidence="3 5" id="KW-1015">Disulfide bond</keyword>
<accession>A0A6P8S8I8</accession>
<feature type="domain" description="SRCR" evidence="7">
    <location>
        <begin position="293"/>
        <end position="393"/>
    </location>
</feature>
<feature type="domain" description="SRCR" evidence="7">
    <location>
        <begin position="1"/>
        <end position="54"/>
    </location>
</feature>
<dbReference type="PRINTS" id="PR00258">
    <property type="entry name" value="SPERACTRCPTR"/>
</dbReference>
<dbReference type="SMART" id="SM00202">
    <property type="entry name" value="SR"/>
    <property type="match status" value="3"/>
</dbReference>
<feature type="domain" description="SRCR" evidence="7">
    <location>
        <begin position="61"/>
        <end position="161"/>
    </location>
</feature>
<dbReference type="Gene3D" id="3.10.250.10">
    <property type="entry name" value="SRCR-like domain"/>
    <property type="match status" value="4"/>
</dbReference>
<keyword evidence="2" id="KW-0677">Repeat</keyword>
<feature type="disulfide bond" evidence="5">
    <location>
        <begin position="86"/>
        <end position="150"/>
    </location>
</feature>
<evidence type="ECO:0000256" key="4">
    <source>
        <dbReference type="ARBA" id="ARBA00023180"/>
    </source>
</evidence>
<dbReference type="GO" id="GO:0016020">
    <property type="term" value="C:membrane"/>
    <property type="evidence" value="ECO:0007669"/>
    <property type="project" value="InterPro"/>
</dbReference>
<reference evidence="9" key="1">
    <citation type="submission" date="2025-08" db="UniProtKB">
        <authorList>
            <consortium name="RefSeq"/>
        </authorList>
    </citation>
    <scope>IDENTIFICATION</scope>
</reference>
<organism evidence="8 9">
    <name type="scientific">Geotrypetes seraphini</name>
    <name type="common">Gaboon caecilian</name>
    <name type="synonym">Caecilia seraphini</name>
    <dbReference type="NCBI Taxonomy" id="260995"/>
    <lineage>
        <taxon>Eukaryota</taxon>
        <taxon>Metazoa</taxon>
        <taxon>Chordata</taxon>
        <taxon>Craniata</taxon>
        <taxon>Vertebrata</taxon>
        <taxon>Euteleostomi</taxon>
        <taxon>Amphibia</taxon>
        <taxon>Gymnophiona</taxon>
        <taxon>Geotrypetes</taxon>
    </lineage>
</organism>
<dbReference type="FunFam" id="3.10.250.10:FF:000009">
    <property type="entry name" value="WC1"/>
    <property type="match status" value="1"/>
</dbReference>
<feature type="disulfide bond" evidence="5">
    <location>
        <begin position="23"/>
        <end position="33"/>
    </location>
</feature>
<dbReference type="PANTHER" id="PTHR19331:SF465">
    <property type="entry name" value="EGG PEPTIDE SPERACT RECEPTOR"/>
    <property type="match status" value="1"/>
</dbReference>
<dbReference type="Proteomes" id="UP000515159">
    <property type="component" value="Chromosome 1"/>
</dbReference>
<keyword evidence="6" id="KW-0472">Membrane</keyword>
<sequence>MEAAAEGGVGADSGPVWLYNVSCSGTEVDLSLCGSQMLLQNQCSSRQRAQVKCSFSAVSNVRLVNGGSRCSGRLEVYYEDTWGTVCDEDWNARDVAVVCKQLGCGPAIDSTQQKPYGPGSGPVWLKRVLCSGSESHISQCGSWVSQELACSHMHDVGVTCLEAETGISKMSFRNGSSRCAGRVEVYSNNTWGRVQSEAHDHVLWDLPNAVVMCKQLDCGPLLKVDTRQDALEKEKHKLMLKKEIGLDNEYSPWGLFCSGSESSISQCGAKRRLTLQPYQHLNVECSESGVSGVRLVDGDGSCAGRVEVKYTNTWGTVCDYRWDLADAKVVCRELGCGYAVNASHGTYFQPGSGPVWLKAVYCSGNETRLSQCGSVMSEHYPCDHSRDAGVICSGPELESSWSSWVFRFIIYTLVFASIHLGFFLCGHLEDRRQGAGRN</sequence>
<dbReference type="PROSITE" id="PS00420">
    <property type="entry name" value="SRCR_1"/>
    <property type="match status" value="2"/>
</dbReference>
<evidence type="ECO:0000256" key="3">
    <source>
        <dbReference type="ARBA" id="ARBA00023157"/>
    </source>
</evidence>
<feature type="disulfide bond" evidence="5">
    <location>
        <begin position="257"/>
        <end position="267"/>
    </location>
</feature>
<evidence type="ECO:0000256" key="2">
    <source>
        <dbReference type="ARBA" id="ARBA00022737"/>
    </source>
</evidence>
<name>A0A6P8S8I8_GEOSA</name>
<dbReference type="PROSITE" id="PS50287">
    <property type="entry name" value="SRCR_2"/>
    <property type="match status" value="4"/>
</dbReference>
<feature type="disulfide bond" evidence="5">
    <location>
        <begin position="362"/>
        <end position="372"/>
    </location>
</feature>
<feature type="disulfide bond" evidence="5">
    <location>
        <begin position="130"/>
        <end position="140"/>
    </location>
</feature>
<feature type="domain" description="SRCR" evidence="7">
    <location>
        <begin position="170"/>
        <end position="286"/>
    </location>
</feature>
<keyword evidence="8" id="KW-1185">Reference proteome</keyword>
<evidence type="ECO:0000313" key="9">
    <source>
        <dbReference type="RefSeq" id="XP_033814297.1"/>
    </source>
</evidence>
<comment type="caution">
    <text evidence="5">Lacks conserved residue(s) required for the propagation of feature annotation.</text>
</comment>
<dbReference type="AlphaFoldDB" id="A0A6P8S8I8"/>
<feature type="disulfide bond" evidence="5">
    <location>
        <begin position="99"/>
        <end position="160"/>
    </location>
</feature>
<gene>
    <name evidence="9" type="primary">LOC117366691</name>
</gene>
<evidence type="ECO:0000256" key="1">
    <source>
        <dbReference type="ARBA" id="ARBA00022729"/>
    </source>
</evidence>
<dbReference type="RefSeq" id="XP_033814297.1">
    <property type="nucleotide sequence ID" value="XM_033958406.1"/>
</dbReference>
<dbReference type="InParanoid" id="A0A6P8S8I8"/>
<dbReference type="Pfam" id="PF00530">
    <property type="entry name" value="SRCR"/>
    <property type="match status" value="4"/>
</dbReference>
<keyword evidence="1" id="KW-0732">Signal</keyword>
<evidence type="ECO:0000259" key="7">
    <source>
        <dbReference type="PROSITE" id="PS50287"/>
    </source>
</evidence>
<keyword evidence="6" id="KW-0812">Transmembrane</keyword>
<dbReference type="InterPro" id="IPR001190">
    <property type="entry name" value="SRCR"/>
</dbReference>
<evidence type="ECO:0000256" key="5">
    <source>
        <dbReference type="PROSITE-ProRule" id="PRU00196"/>
    </source>
</evidence>
<dbReference type="FunFam" id="3.10.250.10:FF:000006">
    <property type="entry name" value="neurotrypsin isoform X2"/>
    <property type="match status" value="1"/>
</dbReference>
<feature type="disulfide bond" evidence="5">
    <location>
        <begin position="331"/>
        <end position="392"/>
    </location>
</feature>
<feature type="transmembrane region" description="Helical" evidence="6">
    <location>
        <begin position="404"/>
        <end position="425"/>
    </location>
</feature>
<feature type="disulfide bond" evidence="5">
    <location>
        <begin position="318"/>
        <end position="382"/>
    </location>
</feature>
<dbReference type="PANTHER" id="PTHR19331">
    <property type="entry name" value="SCAVENGER RECEPTOR DOMAIN-CONTAINING"/>
    <property type="match status" value="1"/>
</dbReference>
<dbReference type="GeneID" id="117366691"/>
<dbReference type="SUPFAM" id="SSF56487">
    <property type="entry name" value="SRCR-like"/>
    <property type="match status" value="4"/>
</dbReference>
<proteinExistence type="predicted"/>
<evidence type="ECO:0000256" key="6">
    <source>
        <dbReference type="SAM" id="Phobius"/>
    </source>
</evidence>